<dbReference type="PRINTS" id="PR00081">
    <property type="entry name" value="GDHRDH"/>
</dbReference>
<evidence type="ECO:0000256" key="2">
    <source>
        <dbReference type="RuleBase" id="RU000363"/>
    </source>
</evidence>
<dbReference type="PANTHER" id="PTHR43157:SF31">
    <property type="entry name" value="PHOSPHATIDYLINOSITOL-GLYCAN BIOSYNTHESIS CLASS F PROTEIN"/>
    <property type="match status" value="1"/>
</dbReference>
<keyword evidence="4" id="KW-1185">Reference proteome</keyword>
<evidence type="ECO:0000313" key="4">
    <source>
        <dbReference type="Proteomes" id="UP000525298"/>
    </source>
</evidence>
<dbReference type="EMBL" id="JACDUS010000017">
    <property type="protein sequence ID" value="MBA2883121.1"/>
    <property type="molecule type" value="Genomic_DNA"/>
</dbReference>
<protein>
    <submittedName>
        <fullName evidence="3">NAD(P)-dependent dehydrogenase (Short-subunit alcohol dehydrogenase family)</fullName>
    </submittedName>
</protein>
<dbReference type="AlphaFoldDB" id="A0A7W0CCB8"/>
<sequence>MTQGVGSKTILITGATDGLGKKAALDLACQKARVILHGRSREKGKTVVEEIRDTSGNPEISYYTADFSSLDEVRTLAGQIRADQKRLDVLINNAGIGPGEAKSRRQESRDGHELRFAVNYLATFLLTHRLLPLLRESVPSRIVNVASAGQQAIDFDDVMLENGYDGLRAYRQSKLAMILFTFDLAEQLKDSAISVNCLHPATLMPTNMVLETDYFSGSMDAVDQGAEAVQYLAASPELEGVTGAYFNGKMRAEPMAQAYDTQARQKLRELSRELTRPDDAA</sequence>
<dbReference type="PANTHER" id="PTHR43157">
    <property type="entry name" value="PHOSPHATIDYLINOSITOL-GLYCAN BIOSYNTHESIS CLASS F PROTEIN-RELATED"/>
    <property type="match status" value="1"/>
</dbReference>
<dbReference type="Gene3D" id="3.40.50.720">
    <property type="entry name" value="NAD(P)-binding Rossmann-like Domain"/>
    <property type="match status" value="1"/>
</dbReference>
<reference evidence="3 4" key="1">
    <citation type="submission" date="2020-07" db="EMBL/GenBank/DDBJ databases">
        <title>Genomic Encyclopedia of Type Strains, Phase IV (KMG-IV): sequencing the most valuable type-strain genomes for metagenomic binning, comparative biology and taxonomic classification.</title>
        <authorList>
            <person name="Goeker M."/>
        </authorList>
    </citation>
    <scope>NUCLEOTIDE SEQUENCE [LARGE SCALE GENOMIC DNA]</scope>
    <source>
        <strain evidence="3 4">DSM 17721</strain>
    </source>
</reference>
<organism evidence="3 4">
    <name type="scientific">Desulfosalsimonas propionicica</name>
    <dbReference type="NCBI Taxonomy" id="332175"/>
    <lineage>
        <taxon>Bacteria</taxon>
        <taxon>Pseudomonadati</taxon>
        <taxon>Thermodesulfobacteriota</taxon>
        <taxon>Desulfobacteria</taxon>
        <taxon>Desulfobacterales</taxon>
        <taxon>Desulfosalsimonadaceae</taxon>
        <taxon>Desulfosalsimonas</taxon>
    </lineage>
</organism>
<gene>
    <name evidence="3" type="ORF">HNR65_003482</name>
</gene>
<dbReference type="GO" id="GO:0016491">
    <property type="term" value="F:oxidoreductase activity"/>
    <property type="evidence" value="ECO:0007669"/>
    <property type="project" value="UniProtKB-KW"/>
</dbReference>
<accession>A0A7W0CCB8</accession>
<comment type="caution">
    <text evidence="3">The sequence shown here is derived from an EMBL/GenBank/DDBJ whole genome shotgun (WGS) entry which is preliminary data.</text>
</comment>
<dbReference type="InterPro" id="IPR036291">
    <property type="entry name" value="NAD(P)-bd_dom_sf"/>
</dbReference>
<evidence type="ECO:0000256" key="1">
    <source>
        <dbReference type="ARBA" id="ARBA00023002"/>
    </source>
</evidence>
<keyword evidence="1" id="KW-0560">Oxidoreductase</keyword>
<comment type="similarity">
    <text evidence="2">Belongs to the short-chain dehydrogenases/reductases (SDR) family.</text>
</comment>
<dbReference type="SUPFAM" id="SSF51735">
    <property type="entry name" value="NAD(P)-binding Rossmann-fold domains"/>
    <property type="match status" value="1"/>
</dbReference>
<evidence type="ECO:0000313" key="3">
    <source>
        <dbReference type="EMBL" id="MBA2883121.1"/>
    </source>
</evidence>
<dbReference type="Proteomes" id="UP000525298">
    <property type="component" value="Unassembled WGS sequence"/>
</dbReference>
<proteinExistence type="inferred from homology"/>
<name>A0A7W0CCB8_9BACT</name>
<dbReference type="RefSeq" id="WP_181552736.1">
    <property type="nucleotide sequence ID" value="NZ_JACDUS010000017.1"/>
</dbReference>
<dbReference type="InterPro" id="IPR002347">
    <property type="entry name" value="SDR_fam"/>
</dbReference>
<dbReference type="Pfam" id="PF00106">
    <property type="entry name" value="adh_short"/>
    <property type="match status" value="1"/>
</dbReference>
<dbReference type="PRINTS" id="PR00080">
    <property type="entry name" value="SDRFAMILY"/>
</dbReference>